<reference evidence="1 2" key="1">
    <citation type="journal article" date="2016" name="Nat. Commun.">
        <title>Thousands of microbial genomes shed light on interconnected biogeochemical processes in an aquifer system.</title>
        <authorList>
            <person name="Anantharaman K."/>
            <person name="Brown C.T."/>
            <person name="Hug L.A."/>
            <person name="Sharon I."/>
            <person name="Castelle C.J."/>
            <person name="Probst A.J."/>
            <person name="Thomas B.C."/>
            <person name="Singh A."/>
            <person name="Wilkins M.J."/>
            <person name="Karaoz U."/>
            <person name="Brodie E.L."/>
            <person name="Williams K.H."/>
            <person name="Hubbard S.S."/>
            <person name="Banfield J.F."/>
        </authorList>
    </citation>
    <scope>NUCLEOTIDE SEQUENCE [LARGE SCALE GENOMIC DNA]</scope>
</reference>
<dbReference type="STRING" id="1802401.A3B21_00265"/>
<evidence type="ECO:0000313" key="1">
    <source>
        <dbReference type="EMBL" id="OGL81345.1"/>
    </source>
</evidence>
<dbReference type="AlphaFoldDB" id="A0A1F7USW4"/>
<protein>
    <submittedName>
        <fullName evidence="1">Uncharacterized protein</fullName>
    </submittedName>
</protein>
<name>A0A1F7USW4_9BACT</name>
<dbReference type="Proteomes" id="UP000176897">
    <property type="component" value="Unassembled WGS sequence"/>
</dbReference>
<dbReference type="EMBL" id="MGEJ01000007">
    <property type="protein sequence ID" value="OGL81345.1"/>
    <property type="molecule type" value="Genomic_DNA"/>
</dbReference>
<comment type="caution">
    <text evidence="1">The sequence shown here is derived from an EMBL/GenBank/DDBJ whole genome shotgun (WGS) entry which is preliminary data.</text>
</comment>
<evidence type="ECO:0000313" key="2">
    <source>
        <dbReference type="Proteomes" id="UP000176897"/>
    </source>
</evidence>
<proteinExistence type="predicted"/>
<gene>
    <name evidence="1" type="ORF">A3B21_00265</name>
</gene>
<accession>A0A1F7USW4</accession>
<organism evidence="1 2">
    <name type="scientific">Candidatus Uhrbacteria bacterium RIFCSPLOWO2_01_FULL_47_24</name>
    <dbReference type="NCBI Taxonomy" id="1802401"/>
    <lineage>
        <taxon>Bacteria</taxon>
        <taxon>Candidatus Uhriibacteriota</taxon>
    </lineage>
</organism>
<sequence>MKITVAWNVWNNYADTALGSEIFRLENEGKKIFEEIRLISQGGYPDPPRKEYTRYLDGHFNVAYPEGLPMLKVGQMSKAILRLLEGMKHAFRYAEQHGHDFALVTNADAWLLSGEKLRALFSDPKVQAAAVSVRLWWLTGLELNFGNRVPLTDDHFMVLNIAKCKEYGVFDYDQTARFLSPHFGHMGGIHYLLMCFLHERVPKSALHIYTTLKDTLNHYGDFTGFNQLPWQYQPSFGFLHANAAQTPSLHHLRAAFLHDLGFTKYPLVRKYYEETSPDLKLFKRRHGVLFYKKPLKRAFKEALYWYPYLFYTAIMRRKYKRIYDALPEGDARKKTLVYFDEMHHIKPYWLTQE</sequence>